<reference evidence="3" key="1">
    <citation type="submission" date="2017-05" db="EMBL/GenBank/DDBJ databases">
        <title>Physiological properties and genetic analysis related to exopolysaccharide production of fresh-water unicellular cyanobacterium Aphanothece sacrum, Suizenji Nori, that has been cultured as a food source in Japan.</title>
        <authorList>
            <person name="Kanesaki Y."/>
            <person name="Yoshikawa S."/>
            <person name="Ohki K."/>
        </authorList>
    </citation>
    <scope>NUCLEOTIDE SEQUENCE [LARGE SCALE GENOMIC DNA]</scope>
    <source>
        <strain evidence="3">FPU1</strain>
    </source>
</reference>
<evidence type="ECO:0000313" key="3">
    <source>
        <dbReference type="Proteomes" id="UP000287247"/>
    </source>
</evidence>
<organism evidence="2 3">
    <name type="scientific">Aphanothece sacrum FPU1</name>
    <dbReference type="NCBI Taxonomy" id="1920663"/>
    <lineage>
        <taxon>Bacteria</taxon>
        <taxon>Bacillati</taxon>
        <taxon>Cyanobacteriota</taxon>
        <taxon>Cyanophyceae</taxon>
        <taxon>Oscillatoriophycideae</taxon>
        <taxon>Chroococcales</taxon>
        <taxon>Aphanothecaceae</taxon>
        <taxon>Aphanothece</taxon>
    </lineage>
</organism>
<evidence type="ECO:0000256" key="1">
    <source>
        <dbReference type="SAM" id="Phobius"/>
    </source>
</evidence>
<dbReference type="AlphaFoldDB" id="A0A401INI7"/>
<gene>
    <name evidence="2" type="ORF">AsFPU1_4236</name>
</gene>
<proteinExistence type="predicted"/>
<keyword evidence="1" id="KW-0472">Membrane</keyword>
<dbReference type="NCBIfam" id="TIGR02595">
    <property type="entry name" value="PEP_CTERM"/>
    <property type="match status" value="1"/>
</dbReference>
<feature type="transmembrane region" description="Helical" evidence="1">
    <location>
        <begin position="12"/>
        <end position="32"/>
    </location>
</feature>
<keyword evidence="1" id="KW-1133">Transmembrane helix</keyword>
<dbReference type="InterPro" id="IPR026374">
    <property type="entry name" value="Cyano_PEP"/>
</dbReference>
<dbReference type="Proteomes" id="UP000287247">
    <property type="component" value="Unassembled WGS sequence"/>
</dbReference>
<comment type="caution">
    <text evidence="2">The sequence shown here is derived from an EMBL/GenBank/DDBJ whole genome shotgun (WGS) entry which is preliminary data.</text>
</comment>
<dbReference type="NCBIfam" id="TIGR04155">
    <property type="entry name" value="cyano_PEP"/>
    <property type="match status" value="1"/>
</dbReference>
<keyword evidence="1" id="KW-0812">Transmembrane</keyword>
<protein>
    <submittedName>
        <fullName evidence="2">Quinoprotein</fullName>
    </submittedName>
</protein>
<evidence type="ECO:0000313" key="2">
    <source>
        <dbReference type="EMBL" id="GBF82802.1"/>
    </source>
</evidence>
<dbReference type="EMBL" id="BDQK01000017">
    <property type="protein sequence ID" value="GBF82802.1"/>
    <property type="molecule type" value="Genomic_DNA"/>
</dbReference>
<sequence>MNCFRLPTYKLPISLAIYAATIATTAVSFALIPQGDAYALSFKYGDEGEVKQIHNLDISGVMYNVKFHSSTSFRALFGSKSIPSPLPTFWNNDSGAATAAMAIIDALGTDKYTFTVPLLPRFLPSDSFSLPVSFDETFGMEGDMPLAYASYSDKHPTDGGDELVFDELILRSFYVGEIPDLGVPIVTLTKSVPEPLTIGGSLLAVLGGAAFRRKLNLAQKASASSKQGN</sequence>
<name>A0A401INI7_APHSA</name>
<accession>A0A401INI7</accession>
<keyword evidence="3" id="KW-1185">Reference proteome</keyword>
<dbReference type="InterPro" id="IPR013424">
    <property type="entry name" value="Ice-binding_C"/>
</dbReference>